<evidence type="ECO:0000259" key="6">
    <source>
        <dbReference type="PROSITE" id="PS51790"/>
    </source>
</evidence>
<evidence type="ECO:0000313" key="7">
    <source>
        <dbReference type="EMBL" id="KAK8442497.1"/>
    </source>
</evidence>
<dbReference type="SUPFAM" id="SSF51316">
    <property type="entry name" value="Mss4-like"/>
    <property type="match status" value="1"/>
</dbReference>
<dbReference type="GO" id="GO:0046872">
    <property type="term" value="F:metal ion binding"/>
    <property type="evidence" value="ECO:0007669"/>
    <property type="project" value="UniProtKB-KW"/>
</dbReference>
<evidence type="ECO:0000256" key="1">
    <source>
        <dbReference type="ARBA" id="ARBA00007174"/>
    </source>
</evidence>
<reference evidence="7 9" key="3">
    <citation type="journal article" date="2018" name="Nat. Commun.">
        <title>Genomic insights into multidrug-resistance, mating and virulence in Candida auris and related emerging species.</title>
        <authorList>
            <person name="Munoz J.F."/>
            <person name="Gade L."/>
            <person name="Chow N.A."/>
            <person name="Loparev V.N."/>
            <person name="Juieng P."/>
            <person name="Berkow E.L."/>
            <person name="Farrer R.A."/>
            <person name="Litvintseva A.P."/>
            <person name="Cuomo C.A."/>
        </authorList>
    </citation>
    <scope>GENOME REANNOTATION</scope>
    <source>
        <strain evidence="7 9">B8441</strain>
    </source>
</reference>
<dbReference type="STRING" id="498019.A0A2H0ZL81"/>
<evidence type="ECO:0000313" key="8">
    <source>
        <dbReference type="EMBL" id="PIS51391.1"/>
    </source>
</evidence>
<dbReference type="VEuPathDB" id="FungiDB:CJJ07_003650"/>
<dbReference type="PROSITE" id="PS51790">
    <property type="entry name" value="MSRB"/>
    <property type="match status" value="1"/>
</dbReference>
<dbReference type="VEuPathDB" id="FungiDB:CJI97_003043"/>
<evidence type="ECO:0000256" key="4">
    <source>
        <dbReference type="ARBA" id="ARBA00023002"/>
    </source>
</evidence>
<organism evidence="8">
    <name type="scientific">Candidozyma auris</name>
    <name type="common">Yeast</name>
    <name type="synonym">Candida auris</name>
    <dbReference type="NCBI Taxonomy" id="498019"/>
    <lineage>
        <taxon>Eukaryota</taxon>
        <taxon>Fungi</taxon>
        <taxon>Dikarya</taxon>
        <taxon>Ascomycota</taxon>
        <taxon>Saccharomycotina</taxon>
        <taxon>Pichiomycetes</taxon>
        <taxon>Metschnikowiaceae</taxon>
        <taxon>Candidozyma</taxon>
    </lineage>
</organism>
<comment type="cofactor">
    <cofactor evidence="5">
        <name>Zn(2+)</name>
        <dbReference type="ChEBI" id="CHEBI:29105"/>
    </cofactor>
    <text evidence="5">Binds 1 zinc ion per subunit.</text>
</comment>
<dbReference type="Gene3D" id="2.170.150.20">
    <property type="entry name" value="Peptide methionine sulfoxide reductase"/>
    <property type="match status" value="1"/>
</dbReference>
<comment type="caution">
    <text evidence="8">The sequence shown here is derived from an EMBL/GenBank/DDBJ whole genome shotgun (WGS) entry which is preliminary data.</text>
</comment>
<feature type="domain" description="MsrB" evidence="6">
    <location>
        <begin position="28"/>
        <end position="153"/>
    </location>
</feature>
<proteinExistence type="inferred from homology"/>
<protein>
    <recommendedName>
        <fullName evidence="5">Peptide-methionine (R)-S-oxide reductase</fullName>
        <ecNumber evidence="5">1.8.4.12</ecNumber>
    </recommendedName>
</protein>
<reference evidence="8" key="2">
    <citation type="submission" date="2017-11" db="EMBL/GenBank/DDBJ databases">
        <title>Candida auris genome assembly and annotation.</title>
        <authorList>
            <person name="Munoz J.F."/>
            <person name="Gade L.G."/>
            <person name="Chow N.A."/>
            <person name="Litvintseva A.P."/>
            <person name="Loparev V.N."/>
            <person name="Cuomo C.A."/>
        </authorList>
    </citation>
    <scope>NUCLEOTIDE SEQUENCE</scope>
    <source>
        <strain evidence="8">B8441</strain>
    </source>
</reference>
<name>A0A2H0ZL81_CANAR</name>
<keyword evidence="9" id="KW-1185">Reference proteome</keyword>
<dbReference type="PANTHER" id="PTHR46081:SF8">
    <property type="entry name" value="PEPTIDE METHIONINE SULFOXIDE REDUCTASE 2"/>
    <property type="match status" value="1"/>
</dbReference>
<dbReference type="FunFam" id="2.170.150.20:FF:000009">
    <property type="entry name" value="Peptide-methionine (R)-S-oxide reductase"/>
    <property type="match status" value="1"/>
</dbReference>
<dbReference type="EMBL" id="PEKT03000001">
    <property type="protein sequence ID" value="KAK8442497.1"/>
    <property type="molecule type" value="Genomic_DNA"/>
</dbReference>
<dbReference type="VEuPathDB" id="FungiDB:B9J08_002972"/>
<dbReference type="InterPro" id="IPR011057">
    <property type="entry name" value="Mss4-like_sf"/>
</dbReference>
<keyword evidence="2 5" id="KW-0479">Metal-binding</keyword>
<dbReference type="GO" id="GO:0006979">
    <property type="term" value="P:response to oxidative stress"/>
    <property type="evidence" value="ECO:0007669"/>
    <property type="project" value="InterPro"/>
</dbReference>
<evidence type="ECO:0000256" key="2">
    <source>
        <dbReference type="ARBA" id="ARBA00022723"/>
    </source>
</evidence>
<dbReference type="EMBL" id="PEKT02000007">
    <property type="protein sequence ID" value="PIS51391.1"/>
    <property type="molecule type" value="Genomic_DNA"/>
</dbReference>
<dbReference type="PANTHER" id="PTHR46081">
    <property type="entry name" value="PEPTIDE METHIONINE SULFOXIDE REDUCTASE 2"/>
    <property type="match status" value="1"/>
</dbReference>
<comment type="similarity">
    <text evidence="1 5">Belongs to the MsrB Met sulfoxide reductase family.</text>
</comment>
<evidence type="ECO:0000256" key="5">
    <source>
        <dbReference type="RuleBase" id="RU365044"/>
    </source>
</evidence>
<keyword evidence="3 5" id="KW-0862">Zinc</keyword>
<dbReference type="Pfam" id="PF01641">
    <property type="entry name" value="SelR"/>
    <property type="match status" value="1"/>
</dbReference>
<dbReference type="GO" id="GO:0030091">
    <property type="term" value="P:protein repair"/>
    <property type="evidence" value="ECO:0007669"/>
    <property type="project" value="InterPro"/>
</dbReference>
<evidence type="ECO:0000313" key="9">
    <source>
        <dbReference type="Proteomes" id="UP000230249"/>
    </source>
</evidence>
<dbReference type="EC" id="1.8.4.12" evidence="5"/>
<dbReference type="GO" id="GO:0033743">
    <property type="term" value="F:peptide-methionine (R)-S-oxide reductase activity"/>
    <property type="evidence" value="ECO:0007669"/>
    <property type="project" value="UniProtKB-EC"/>
</dbReference>
<comment type="catalytic activity">
    <reaction evidence="5">
        <text>L-methionyl-[protein] + [thioredoxin]-disulfide + H2O = L-methionyl-(R)-S-oxide-[protein] + [thioredoxin]-dithiol</text>
        <dbReference type="Rhea" id="RHEA:24164"/>
        <dbReference type="Rhea" id="RHEA-COMP:10698"/>
        <dbReference type="Rhea" id="RHEA-COMP:10700"/>
        <dbReference type="Rhea" id="RHEA-COMP:12313"/>
        <dbReference type="Rhea" id="RHEA-COMP:12314"/>
        <dbReference type="ChEBI" id="CHEBI:15377"/>
        <dbReference type="ChEBI" id="CHEBI:16044"/>
        <dbReference type="ChEBI" id="CHEBI:29950"/>
        <dbReference type="ChEBI" id="CHEBI:45764"/>
        <dbReference type="ChEBI" id="CHEBI:50058"/>
        <dbReference type="EC" id="1.8.4.12"/>
    </reaction>
</comment>
<dbReference type="OMA" id="DEQWRAE"/>
<dbReference type="VEuPathDB" id="FungiDB:QG37_05094"/>
<dbReference type="Proteomes" id="UP000230249">
    <property type="component" value="Unassembled WGS sequence"/>
</dbReference>
<keyword evidence="4 5" id="KW-0560">Oxidoreductase</keyword>
<dbReference type="NCBIfam" id="TIGR00357">
    <property type="entry name" value="peptide-methionine (R)-S-oxide reductase MsrB"/>
    <property type="match status" value="1"/>
</dbReference>
<reference evidence="7" key="4">
    <citation type="submission" date="2024-03" db="EMBL/GenBank/DDBJ databases">
        <title>Improved genome assembly of Candida auris strain B8441 and annotation of B11205.</title>
        <authorList>
            <person name="Cauldron N.C."/>
            <person name="Shea T."/>
            <person name="Cuomo C.A."/>
        </authorList>
    </citation>
    <scope>NUCLEOTIDE SEQUENCE</scope>
    <source>
        <strain evidence="7">B8441</strain>
    </source>
</reference>
<gene>
    <name evidence="8" type="ORF">B9J08_002972</name>
    <name evidence="7" type="ORF">B9J08_00830</name>
</gene>
<dbReference type="InterPro" id="IPR028427">
    <property type="entry name" value="Met_Sox_Rdtase_MsrB"/>
</dbReference>
<dbReference type="AlphaFoldDB" id="A0A2H0ZL81"/>
<evidence type="ECO:0000256" key="3">
    <source>
        <dbReference type="ARBA" id="ARBA00022833"/>
    </source>
</evidence>
<dbReference type="InterPro" id="IPR002579">
    <property type="entry name" value="Met_Sox_Rdtase_MsrB_dom"/>
</dbReference>
<sequence>MITRAVLLRIRTTRQFSYSLSKGMSKTEQEWRAILTPEQFRILRESGTERPFTGKYTDTPASEKGVYECVGCGSPLYKANTKFQSSCGWPAFFEAIPGALRTIEDRSFGMVRTEMRCAKCDGHLGHIFKGEGYNTPTDERHCVNSVCLKFNPE</sequence>
<reference evidence="8 9" key="1">
    <citation type="journal article" date="2017" name="Clin. Infect. Dis.">
        <title>Simultaneous emergence of multidrug-resistant Candida auris on 3 continents confirmed by whole-genome sequencing and epidemiological analyses.</title>
        <authorList>
            <person name="Lockhart S.R."/>
            <person name="Etienne K.A."/>
            <person name="Vallabhaneni S."/>
            <person name="Farooqi J."/>
            <person name="Chowdhary A."/>
            <person name="Govender N.P."/>
            <person name="Colombo A.L."/>
            <person name="Calvo B."/>
            <person name="Cuomo C.A."/>
            <person name="Desjardins C.A."/>
            <person name="Berkow E.L."/>
            <person name="Castanheira M."/>
            <person name="Magobo R.E."/>
            <person name="Jabeen K."/>
            <person name="Asghar R.J."/>
            <person name="Meis J.F."/>
            <person name="Jackson B."/>
            <person name="Chiller T."/>
            <person name="Litvintseva A.P."/>
        </authorList>
    </citation>
    <scope>NUCLEOTIDE SEQUENCE [LARGE SCALE GENOMIC DNA]</scope>
    <source>
        <strain evidence="8 9">B8441</strain>
    </source>
</reference>
<accession>A0A2H0ZL81</accession>